<dbReference type="RefSeq" id="WP_311352340.1">
    <property type="nucleotide sequence ID" value="NZ_JAVRHR010000003.1"/>
</dbReference>
<organism evidence="1 2">
    <name type="scientific">Croceitalea rosinachiae</name>
    <dbReference type="NCBI Taxonomy" id="3075596"/>
    <lineage>
        <taxon>Bacteria</taxon>
        <taxon>Pseudomonadati</taxon>
        <taxon>Bacteroidota</taxon>
        <taxon>Flavobacteriia</taxon>
        <taxon>Flavobacteriales</taxon>
        <taxon>Flavobacteriaceae</taxon>
        <taxon>Croceitalea</taxon>
    </lineage>
</organism>
<protein>
    <submittedName>
        <fullName evidence="1">Rha family transcriptional regulator</fullName>
    </submittedName>
</protein>
<dbReference type="InterPro" id="IPR014054">
    <property type="entry name" value="Phage_regulatory_Rha"/>
</dbReference>
<gene>
    <name evidence="1" type="ORF">RM706_13265</name>
</gene>
<proteinExistence type="predicted"/>
<reference evidence="1 2" key="1">
    <citation type="submission" date="2023-09" db="EMBL/GenBank/DDBJ databases">
        <authorList>
            <person name="Rey-Velasco X."/>
        </authorList>
    </citation>
    <scope>NUCLEOTIDE SEQUENCE [LARGE SCALE GENOMIC DNA]</scope>
    <source>
        <strain evidence="1 2">F388</strain>
    </source>
</reference>
<dbReference type="Pfam" id="PF09669">
    <property type="entry name" value="Phage_pRha"/>
    <property type="match status" value="1"/>
</dbReference>
<keyword evidence="2" id="KW-1185">Reference proteome</keyword>
<evidence type="ECO:0000313" key="2">
    <source>
        <dbReference type="Proteomes" id="UP001255246"/>
    </source>
</evidence>
<accession>A0ABU3AGI9</accession>
<evidence type="ECO:0000313" key="1">
    <source>
        <dbReference type="EMBL" id="MDT0608011.1"/>
    </source>
</evidence>
<dbReference type="Proteomes" id="UP001255246">
    <property type="component" value="Unassembled WGS sequence"/>
</dbReference>
<dbReference type="EMBL" id="JAVRHR010000003">
    <property type="protein sequence ID" value="MDT0608011.1"/>
    <property type="molecule type" value="Genomic_DNA"/>
</dbReference>
<comment type="caution">
    <text evidence="1">The sequence shown here is derived from an EMBL/GenBank/DDBJ whole genome shotgun (WGS) entry which is preliminary data.</text>
</comment>
<name>A0ABU3AGI9_9FLAO</name>
<sequence length="132" mass="15402">MKTIINKGLTEITSVDNNSTRDLAEIVGKRHSDVLRTIYHLEKKIANAGLRRLWTESKYIDGQGKNRKHYLLTKKGLLLLASKYSDELRLQIIERLEVLEIQNQKAEAESKRRLELELSYAWNKSDTSDLYR</sequence>